<accession>A0ABY5Z180</accession>
<feature type="domain" description="Phthiocerol/phthiodiolone dimycocerosyl transferase C-terminal" evidence="12">
    <location>
        <begin position="183"/>
        <end position="366"/>
    </location>
</feature>
<evidence type="ECO:0000256" key="7">
    <source>
        <dbReference type="ARBA" id="ARBA00022679"/>
    </source>
</evidence>
<keyword evidence="14" id="KW-1185">Reference proteome</keyword>
<dbReference type="EC" id="2.3.1.282" evidence="5"/>
<dbReference type="RefSeq" id="WP_260724161.1">
    <property type="nucleotide sequence ID" value="NZ_BAAABS010000052.1"/>
</dbReference>
<dbReference type="InterPro" id="IPR023213">
    <property type="entry name" value="CAT-like_dom_sf"/>
</dbReference>
<dbReference type="PANTHER" id="PTHR28037">
    <property type="entry name" value="ALCOHOL O-ACETYLTRANSFERASE 1-RELATED"/>
    <property type="match status" value="1"/>
</dbReference>
<evidence type="ECO:0000256" key="3">
    <source>
        <dbReference type="ARBA" id="ARBA00001907"/>
    </source>
</evidence>
<proteinExistence type="inferred from homology"/>
<gene>
    <name evidence="13" type="ORF">Drose_26990</name>
</gene>
<evidence type="ECO:0000256" key="8">
    <source>
        <dbReference type="ARBA" id="ARBA00023315"/>
    </source>
</evidence>
<evidence type="ECO:0000259" key="12">
    <source>
        <dbReference type="Pfam" id="PF16911"/>
    </source>
</evidence>
<comment type="catalytic activity">
    <reaction evidence="3">
        <text>2 a mycocerosyl-[mycocerosic acid synthase] + a phthiodiolone = a dimycocerosyl phthiodiolone + 2 holo-[mycocerosic acid synthase].</text>
        <dbReference type="EC" id="2.3.1.282"/>
    </reaction>
</comment>
<organism evidence="13 14">
    <name type="scientific">Dactylosporangium roseum</name>
    <dbReference type="NCBI Taxonomy" id="47989"/>
    <lineage>
        <taxon>Bacteria</taxon>
        <taxon>Bacillati</taxon>
        <taxon>Actinomycetota</taxon>
        <taxon>Actinomycetes</taxon>
        <taxon>Micromonosporales</taxon>
        <taxon>Micromonosporaceae</taxon>
        <taxon>Dactylosporangium</taxon>
    </lineage>
</organism>
<evidence type="ECO:0000256" key="10">
    <source>
        <dbReference type="ARBA" id="ARBA00032317"/>
    </source>
</evidence>
<evidence type="ECO:0000256" key="6">
    <source>
        <dbReference type="ARBA" id="ARBA00013449"/>
    </source>
</evidence>
<evidence type="ECO:0000256" key="4">
    <source>
        <dbReference type="ARBA" id="ARBA00006558"/>
    </source>
</evidence>
<dbReference type="EMBL" id="CP073721">
    <property type="protein sequence ID" value="UWZ34815.1"/>
    <property type="molecule type" value="Genomic_DNA"/>
</dbReference>
<dbReference type="Gene3D" id="3.30.559.10">
    <property type="entry name" value="Chloramphenicol acetyltransferase-like domain"/>
    <property type="match status" value="1"/>
</dbReference>
<evidence type="ECO:0000256" key="1">
    <source>
        <dbReference type="ARBA" id="ARBA00000026"/>
    </source>
</evidence>
<evidence type="ECO:0000256" key="5">
    <source>
        <dbReference type="ARBA" id="ARBA00012866"/>
    </source>
</evidence>
<keyword evidence="8" id="KW-0012">Acyltransferase</keyword>
<comment type="catalytic activity">
    <reaction evidence="2">
        <text>2 a mycocerosyl-[mycocerosic acid synthase] + a phenolphthiocerol = a dimycocerosyl phenolphthiocerol + 2 holo-[mycocerosic acid synthase].</text>
        <dbReference type="EC" id="2.3.1.282"/>
    </reaction>
</comment>
<evidence type="ECO:0000256" key="2">
    <source>
        <dbReference type="ARBA" id="ARBA00000625"/>
    </source>
</evidence>
<sequence length="408" mass="43751">MTDGRVLDTVECQLANQPTALVVRYRGQLRRPALDLAFQRLAEANPLLRARLVSVDGLLSFHIDAEHPSPPVVGAGDHVSLLRQVAQTWSTGNALSRLVVSVEQDGGHVGMFTDHSIADGRAKFALLVELWAIYTALAEGGRAEPVAQVVPAPPTVVLAGRLGRAVPPLTQPSGRPGDGKVELRKRYTTFSADETAALTAFARAGGLTVNALLAGAILASQLRCAEQGPEPIEMTCVSRIDLRSRVDPPIGALETTNLSGVHAARVPVGLDTDPADIARTINQQLRASVGKRFPENDFLDRSFAEREHSGAAGLSTVALSNLGRLPDLPAPAGLSLEGFSIFSHSGAMAHPAYAVSTYRDQLSIQFLYDPRHFDDETMRVVIDDVTRFLRSPQRHRPAVHPLPAGGPR</sequence>
<evidence type="ECO:0000313" key="13">
    <source>
        <dbReference type="EMBL" id="UWZ34815.1"/>
    </source>
</evidence>
<dbReference type="Gene3D" id="3.30.559.30">
    <property type="entry name" value="Nonribosomal peptide synthetase, condensation domain"/>
    <property type="match status" value="1"/>
</dbReference>
<comment type="catalytic activity">
    <reaction evidence="1">
        <text>2 a mycocerosyl-[mycocerosic acid synthase] + a phthiocerol = a dimycocerosyl phthiocerol + 2 holo-[mycocerosic acid synthase].</text>
        <dbReference type="EC" id="2.3.1.282"/>
    </reaction>
</comment>
<dbReference type="InterPro" id="IPR052058">
    <property type="entry name" value="Alcohol_O-acetyltransferase"/>
</dbReference>
<dbReference type="SUPFAM" id="SSF52777">
    <property type="entry name" value="CoA-dependent acyltransferases"/>
    <property type="match status" value="2"/>
</dbReference>
<evidence type="ECO:0000313" key="14">
    <source>
        <dbReference type="Proteomes" id="UP001058271"/>
    </source>
</evidence>
<reference evidence="13" key="1">
    <citation type="submission" date="2021-04" db="EMBL/GenBank/DDBJ databases">
        <title>Biosynthetic gene clusters of Dactylosporangioum roseum.</title>
        <authorList>
            <person name="Hartkoorn R.C."/>
            <person name="Beaudoing E."/>
            <person name="Hot D."/>
            <person name="Moureu S."/>
        </authorList>
    </citation>
    <scope>NUCLEOTIDE SEQUENCE</scope>
    <source>
        <strain evidence="13">NRRL B-16295</strain>
    </source>
</reference>
<name>A0ABY5Z180_9ACTN</name>
<protein>
    <recommendedName>
        <fullName evidence="6">Phthiocerol/phthiodiolone dimycocerosyl transferase</fullName>
        <ecNumber evidence="5">2.3.1.282</ecNumber>
    </recommendedName>
    <alternativeName>
        <fullName evidence="11">Acyltransferase PapA5</fullName>
    </alternativeName>
    <alternativeName>
        <fullName evidence="9">Phthiocerol/phthiodiolone O-acyltransferase</fullName>
    </alternativeName>
    <alternativeName>
        <fullName evidence="10">Polyketide synthase-associated protein A5</fullName>
    </alternativeName>
</protein>
<keyword evidence="7" id="KW-0808">Transferase</keyword>
<dbReference type="Proteomes" id="UP001058271">
    <property type="component" value="Chromosome"/>
</dbReference>
<dbReference type="Pfam" id="PF16911">
    <property type="entry name" value="PapA_C"/>
    <property type="match status" value="1"/>
</dbReference>
<evidence type="ECO:0000256" key="11">
    <source>
        <dbReference type="ARBA" id="ARBA00033407"/>
    </source>
</evidence>
<evidence type="ECO:0000256" key="9">
    <source>
        <dbReference type="ARBA" id="ARBA00030465"/>
    </source>
</evidence>
<dbReference type="InterPro" id="IPR031641">
    <property type="entry name" value="PapA_C"/>
</dbReference>
<dbReference type="PANTHER" id="PTHR28037:SF1">
    <property type="entry name" value="ALCOHOL O-ACETYLTRANSFERASE 1-RELATED"/>
    <property type="match status" value="1"/>
</dbReference>
<comment type="similarity">
    <text evidence="4">Belongs to the acyltransferase PapA5 family.</text>
</comment>